<protein>
    <recommendedName>
        <fullName evidence="1">Hemerythrin-like domain-containing protein</fullName>
    </recommendedName>
</protein>
<dbReference type="Proteomes" id="UP000572680">
    <property type="component" value="Unassembled WGS sequence"/>
</dbReference>
<keyword evidence="3" id="KW-1185">Reference proteome</keyword>
<dbReference type="AlphaFoldDB" id="A0A7W3QLP0"/>
<gene>
    <name evidence="2" type="ORF">HNR61_003266</name>
</gene>
<accession>A0A7W3QLP0</accession>
<dbReference type="EMBL" id="JACJIA010000004">
    <property type="protein sequence ID" value="MBA8951626.1"/>
    <property type="molecule type" value="Genomic_DNA"/>
</dbReference>
<proteinExistence type="predicted"/>
<dbReference type="Gene3D" id="1.20.120.520">
    <property type="entry name" value="nmb1532 protein domain like"/>
    <property type="match status" value="1"/>
</dbReference>
<evidence type="ECO:0000313" key="2">
    <source>
        <dbReference type="EMBL" id="MBA8951626.1"/>
    </source>
</evidence>
<dbReference type="Pfam" id="PF01814">
    <property type="entry name" value="Hemerythrin"/>
    <property type="match status" value="1"/>
</dbReference>
<reference evidence="2 3" key="1">
    <citation type="submission" date="2020-08" db="EMBL/GenBank/DDBJ databases">
        <title>Genomic Encyclopedia of Type Strains, Phase IV (KMG-IV): sequencing the most valuable type-strain genomes for metagenomic binning, comparative biology and taxonomic classification.</title>
        <authorList>
            <person name="Goeker M."/>
        </authorList>
    </citation>
    <scope>NUCLEOTIDE SEQUENCE [LARGE SCALE GENOMIC DNA]</scope>
    <source>
        <strain evidence="2 3">DSM 44197</strain>
    </source>
</reference>
<evidence type="ECO:0000313" key="3">
    <source>
        <dbReference type="Proteomes" id="UP000572680"/>
    </source>
</evidence>
<dbReference type="RefSeq" id="WP_182843993.1">
    <property type="nucleotide sequence ID" value="NZ_BAAALP010000092.1"/>
</dbReference>
<comment type="caution">
    <text evidence="2">The sequence shown here is derived from an EMBL/GenBank/DDBJ whole genome shotgun (WGS) entry which is preliminary data.</text>
</comment>
<name>A0A7W3QLP0_ACTNM</name>
<feature type="domain" description="Hemerythrin-like" evidence="1">
    <location>
        <begin position="5"/>
        <end position="113"/>
    </location>
</feature>
<organism evidence="2 3">
    <name type="scientific">Actinomadura namibiensis</name>
    <dbReference type="NCBI Taxonomy" id="182080"/>
    <lineage>
        <taxon>Bacteria</taxon>
        <taxon>Bacillati</taxon>
        <taxon>Actinomycetota</taxon>
        <taxon>Actinomycetes</taxon>
        <taxon>Streptosporangiales</taxon>
        <taxon>Thermomonosporaceae</taxon>
        <taxon>Actinomadura</taxon>
    </lineage>
</organism>
<evidence type="ECO:0000259" key="1">
    <source>
        <dbReference type="Pfam" id="PF01814"/>
    </source>
</evidence>
<sequence length="192" mass="21805">MEIMLRARHRAFLRDLERLAAGGAGDGAPAGWERFGVFLRMHHDAERTGLWPVLRAKADPATRVLMERAERERIGLVARMDAVDAALEEGGAAVRAQAEGLARALARHHRTETALVRRAEALLSPRERCDLAWEPRRLLGLHGAADYYPWLLEGAPEELRREVLARLDPPDRLLYRLRWRARYLRGARLQAA</sequence>
<dbReference type="InterPro" id="IPR012312">
    <property type="entry name" value="Hemerythrin-like"/>
</dbReference>